<dbReference type="OrthoDB" id="546434at2759"/>
<dbReference type="InterPro" id="IPR036964">
    <property type="entry name" value="RASGEF_cat_dom_sf"/>
</dbReference>
<gene>
    <name evidence="5" type="ORF">PBRASI_LOCUS3032</name>
</gene>
<evidence type="ECO:0000313" key="5">
    <source>
        <dbReference type="EMBL" id="CAG8509421.1"/>
    </source>
</evidence>
<protein>
    <submittedName>
        <fullName evidence="5">9960_t:CDS:1</fullName>
    </submittedName>
</protein>
<sequence>MEEIQQVCVRAAEQLSSGNVKDAYFTYIGALDVASKELHSIKFVNNAVTSKPPSVPSIFKTLQACLAYAEDIINKNQSSILTSRKNANLNIAIYPPTPSQEDHITDTATSPRAPPIPPKPMRRSTPSPLSSPRQSYSVSSSPPTKPPLPPKPTRTGSVRKILREFEAQAAATTTVTANDSDNVDEGGGEDTDNDTDNSDSDSDDEDEDSGQGTYSRSDSNLKVSSDTSRRRSASPNLSIIIRKDSPVVDSVTDSQTDEESPSSSHAASSPPTSYYASMNQSNSHPLSFLYEKSSVPCKTVYPEGAVDPTNMAEATVITDIHNMRDPSSPTSITFTDHVPKIPASPLLTSNSRLEQKIRALETKIAEYRAVSKDRESGVGIKDDKGQLLSDLSDEEISDAIKEFNTTLAASRRAITKTHKLVQKAAVEFDALQFPPYLIAYQLTLIESAIFLEIDPAALLTHSLKTPDTKITASTDFFNYLTRLVELTILSPTEAATRAQIIHHWVKVAVKLNELQNYQTLKAILSALGTPPIMRLKRTWTCIPKKSTTKLETLNELMSEARNYQKYREFIQKEGFARRAIVPFLGTFIMDATYLLAAVKSQSQSGASQPGNGPPPTPSSTNVSSPSSPNIVAARDDPRVQELLQTMHRYQTGPKFSPTPPTPYVKSSTKHNSHFRTASLSAALYRGGYKRNEDDDETLEEKQCLITHYLLIRPWMPEKSVDELSILREPPKNRNGNTSSSSQRNSGGRLSSSLVSNPYSESTSTVTTSEIGRTSSGGSGDSRPNSMEDSVLFGPRSSLDKSQDREKDKLKTVDRDRDRKSDESDTREDSYRIYPDAIMVSSPTSNKRRSWRTGAKKMFGAPESDKPYNRHSSKSDPPPLPKPPTSKQHARTSSAVSPTIKSSTYAPTLPARRSLDEIRSAAPPPLMPKPATLMQRSASASSASGISGGGSVGVAGGGRLSLDGAEDIRMALARKVASEVVAAGGILERNRNASD</sequence>
<feature type="region of interest" description="Disordered" evidence="3">
    <location>
        <begin position="170"/>
        <end position="278"/>
    </location>
</feature>
<feature type="region of interest" description="Disordered" evidence="3">
    <location>
        <begin position="649"/>
        <end position="672"/>
    </location>
</feature>
<dbReference type="GO" id="GO:0005886">
    <property type="term" value="C:plasma membrane"/>
    <property type="evidence" value="ECO:0007669"/>
    <property type="project" value="TreeGrafter"/>
</dbReference>
<dbReference type="InterPro" id="IPR001895">
    <property type="entry name" value="RASGEF_cat_dom"/>
</dbReference>
<proteinExistence type="predicted"/>
<feature type="compositionally biased region" description="Basic residues" evidence="3">
    <location>
        <begin position="845"/>
        <end position="854"/>
    </location>
</feature>
<dbReference type="InterPro" id="IPR023578">
    <property type="entry name" value="Ras_GEF_dom_sf"/>
</dbReference>
<feature type="region of interest" description="Disordered" evidence="3">
    <location>
        <begin position="92"/>
        <end position="155"/>
    </location>
</feature>
<feature type="compositionally biased region" description="Low complexity" evidence="3">
    <location>
        <begin position="759"/>
        <end position="773"/>
    </location>
</feature>
<dbReference type="AlphaFoldDB" id="A0A9N8ZWA7"/>
<evidence type="ECO:0000313" key="6">
    <source>
        <dbReference type="Proteomes" id="UP000789739"/>
    </source>
</evidence>
<dbReference type="SUPFAM" id="SSF48366">
    <property type="entry name" value="Ras GEF"/>
    <property type="match status" value="1"/>
</dbReference>
<feature type="domain" description="Ras-GEF" evidence="4">
    <location>
        <begin position="434"/>
        <end position="683"/>
    </location>
</feature>
<dbReference type="Proteomes" id="UP000789739">
    <property type="component" value="Unassembled WGS sequence"/>
</dbReference>
<keyword evidence="6" id="KW-1185">Reference proteome</keyword>
<dbReference type="PROSITE" id="PS50009">
    <property type="entry name" value="RASGEF_CAT"/>
    <property type="match status" value="1"/>
</dbReference>
<feature type="compositionally biased region" description="Low complexity" evidence="3">
    <location>
        <begin position="123"/>
        <end position="142"/>
    </location>
</feature>
<evidence type="ECO:0000259" key="4">
    <source>
        <dbReference type="PROSITE" id="PS50009"/>
    </source>
</evidence>
<evidence type="ECO:0000256" key="3">
    <source>
        <dbReference type="SAM" id="MobiDB-lite"/>
    </source>
</evidence>
<dbReference type="GO" id="GO:0007265">
    <property type="term" value="P:Ras protein signal transduction"/>
    <property type="evidence" value="ECO:0007669"/>
    <property type="project" value="TreeGrafter"/>
</dbReference>
<organism evidence="5 6">
    <name type="scientific">Paraglomus brasilianum</name>
    <dbReference type="NCBI Taxonomy" id="144538"/>
    <lineage>
        <taxon>Eukaryota</taxon>
        <taxon>Fungi</taxon>
        <taxon>Fungi incertae sedis</taxon>
        <taxon>Mucoromycota</taxon>
        <taxon>Glomeromycotina</taxon>
        <taxon>Glomeromycetes</taxon>
        <taxon>Paraglomerales</taxon>
        <taxon>Paraglomeraceae</taxon>
        <taxon>Paraglomus</taxon>
    </lineage>
</organism>
<keyword evidence="1 2" id="KW-0344">Guanine-nucleotide releasing factor</keyword>
<comment type="caution">
    <text evidence="5">The sequence shown here is derived from an EMBL/GenBank/DDBJ whole genome shotgun (WGS) entry which is preliminary data.</text>
</comment>
<feature type="compositionally biased region" description="Basic and acidic residues" evidence="3">
    <location>
        <begin position="797"/>
        <end position="830"/>
    </location>
</feature>
<accession>A0A9N8ZWA7</accession>
<evidence type="ECO:0000256" key="1">
    <source>
        <dbReference type="ARBA" id="ARBA00022658"/>
    </source>
</evidence>
<dbReference type="GO" id="GO:0005085">
    <property type="term" value="F:guanyl-nucleotide exchange factor activity"/>
    <property type="evidence" value="ECO:0007669"/>
    <property type="project" value="UniProtKB-KW"/>
</dbReference>
<dbReference type="Pfam" id="PF00617">
    <property type="entry name" value="RasGEF"/>
    <property type="match status" value="1"/>
</dbReference>
<feature type="compositionally biased region" description="Pro residues" evidence="3">
    <location>
        <begin position="143"/>
        <end position="152"/>
    </location>
</feature>
<dbReference type="PANTHER" id="PTHR23113">
    <property type="entry name" value="GUANINE NUCLEOTIDE EXCHANGE FACTOR"/>
    <property type="match status" value="1"/>
</dbReference>
<feature type="compositionally biased region" description="Gly residues" evidence="3">
    <location>
        <begin position="945"/>
        <end position="958"/>
    </location>
</feature>
<feature type="compositionally biased region" description="Low complexity" evidence="3">
    <location>
        <begin position="261"/>
        <end position="277"/>
    </location>
</feature>
<dbReference type="Gene3D" id="1.10.840.10">
    <property type="entry name" value="Ras guanine-nucleotide exchange factors catalytic domain"/>
    <property type="match status" value="1"/>
</dbReference>
<dbReference type="InterPro" id="IPR008937">
    <property type="entry name" value="Ras-like_GEF"/>
</dbReference>
<dbReference type="SMART" id="SM00147">
    <property type="entry name" value="RasGEF"/>
    <property type="match status" value="1"/>
</dbReference>
<feature type="compositionally biased region" description="Acidic residues" evidence="3">
    <location>
        <begin position="181"/>
        <end position="209"/>
    </location>
</feature>
<feature type="region of interest" description="Disordered" evidence="3">
    <location>
        <begin position="727"/>
        <end position="960"/>
    </location>
</feature>
<feature type="region of interest" description="Disordered" evidence="3">
    <location>
        <begin position="603"/>
        <end position="632"/>
    </location>
</feature>
<feature type="compositionally biased region" description="Polar residues" evidence="3">
    <location>
        <begin position="211"/>
        <end position="226"/>
    </location>
</feature>
<feature type="compositionally biased region" description="Low complexity" evidence="3">
    <location>
        <begin position="618"/>
        <end position="628"/>
    </location>
</feature>
<dbReference type="PANTHER" id="PTHR23113:SF368">
    <property type="entry name" value="CELL DIVISION CONTROL PROTEIN 25"/>
    <property type="match status" value="1"/>
</dbReference>
<dbReference type="EMBL" id="CAJVPI010000259">
    <property type="protein sequence ID" value="CAG8509421.1"/>
    <property type="molecule type" value="Genomic_DNA"/>
</dbReference>
<name>A0A9N8ZWA7_9GLOM</name>
<feature type="compositionally biased region" description="Polar residues" evidence="3">
    <location>
        <begin position="890"/>
        <end position="905"/>
    </location>
</feature>
<evidence type="ECO:0000256" key="2">
    <source>
        <dbReference type="PROSITE-ProRule" id="PRU00168"/>
    </source>
</evidence>
<reference evidence="5" key="1">
    <citation type="submission" date="2021-06" db="EMBL/GenBank/DDBJ databases">
        <authorList>
            <person name="Kallberg Y."/>
            <person name="Tangrot J."/>
            <person name="Rosling A."/>
        </authorList>
    </citation>
    <scope>NUCLEOTIDE SEQUENCE</scope>
    <source>
        <strain evidence="5">BR232B</strain>
    </source>
</reference>
<feature type="compositionally biased region" description="Polar residues" evidence="3">
    <location>
        <begin position="733"/>
        <end position="758"/>
    </location>
</feature>